<dbReference type="Gene3D" id="2.40.160.10">
    <property type="entry name" value="Porin"/>
    <property type="match status" value="1"/>
</dbReference>
<evidence type="ECO:0000256" key="3">
    <source>
        <dbReference type="ARBA" id="ARBA00023136"/>
    </source>
</evidence>
<dbReference type="CDD" id="cd00342">
    <property type="entry name" value="gram_neg_porins"/>
    <property type="match status" value="1"/>
</dbReference>
<evidence type="ECO:0000256" key="1">
    <source>
        <dbReference type="ARBA" id="ARBA00004571"/>
    </source>
</evidence>
<keyword evidence="2 4" id="KW-0732">Signal</keyword>
<gene>
    <name evidence="6" type="primary">ompL_2</name>
    <name evidence="6" type="ORF">CZ814_02322</name>
</gene>
<dbReference type="OrthoDB" id="6212428at2"/>
<dbReference type="InterPro" id="IPR033900">
    <property type="entry name" value="Gram_neg_porin_domain"/>
</dbReference>
<organism evidence="6 7">
    <name type="scientific">Photobacterium toruni</name>
    <dbReference type="NCBI Taxonomy" id="1935446"/>
    <lineage>
        <taxon>Bacteria</taxon>
        <taxon>Pseudomonadati</taxon>
        <taxon>Pseudomonadota</taxon>
        <taxon>Gammaproteobacteria</taxon>
        <taxon>Vibrionales</taxon>
        <taxon>Vibrionaceae</taxon>
        <taxon>Photobacterium</taxon>
    </lineage>
</organism>
<evidence type="ECO:0000259" key="5">
    <source>
        <dbReference type="Pfam" id="PF13609"/>
    </source>
</evidence>
<proteinExistence type="predicted"/>
<feature type="chain" id="PRO_5010540718" evidence="4">
    <location>
        <begin position="22"/>
        <end position="357"/>
    </location>
</feature>
<dbReference type="AlphaFoldDB" id="A0A1T4TND1"/>
<evidence type="ECO:0000313" key="7">
    <source>
        <dbReference type="Proteomes" id="UP000191116"/>
    </source>
</evidence>
<protein>
    <submittedName>
        <fullName evidence="6">Porin-like protein L</fullName>
    </submittedName>
</protein>
<evidence type="ECO:0000313" key="6">
    <source>
        <dbReference type="EMBL" id="SKA41985.1"/>
    </source>
</evidence>
<sequence length="357" mass="38663">MNKNLIALAIAAATFSGAVSAATVYSDDTSSLAIGGRVEARAQGLNGNIQDTSRARVNIDAQTKINDDLTAVGFFEHEFKTSQYPGSAEDGSENNDFNSADGENDYNRYLYVGVKSNTYGQIVYGKADGSLGMLTDFTDIMEYYGNEAGNKIAAADRTTNNLVYTGVIGGLTVKANYVANGKTKDSQKNTTGYSFATKYDFNNGLAAGIGYGQQKNQGANENTNLNANQTFASVSYTMGDLYVAGLYQYARNVGYLYSTADTTNTDYQGFSLASSYTINKVVLRSTYNFMENTDSNNKMANALDFDATYFFTSNFRAYAGYTINLLNKANAEKISGTATPAAYLYDDQFALGARYDF</sequence>
<dbReference type="EMBL" id="FUWP01000012">
    <property type="protein sequence ID" value="SKA41985.1"/>
    <property type="molecule type" value="Genomic_DNA"/>
</dbReference>
<name>A0A1T4TND1_9GAMM</name>
<dbReference type="GO" id="GO:0009279">
    <property type="term" value="C:cell outer membrane"/>
    <property type="evidence" value="ECO:0007669"/>
    <property type="project" value="UniProtKB-SubCell"/>
</dbReference>
<dbReference type="PANTHER" id="PTHR34501">
    <property type="entry name" value="PROTEIN YDDL-RELATED"/>
    <property type="match status" value="1"/>
</dbReference>
<dbReference type="InterPro" id="IPR050298">
    <property type="entry name" value="Gram-neg_bact_OMP"/>
</dbReference>
<feature type="signal peptide" evidence="4">
    <location>
        <begin position="1"/>
        <end position="21"/>
    </location>
</feature>
<accession>A0A1T4TND1</accession>
<dbReference type="InterPro" id="IPR023614">
    <property type="entry name" value="Porin_dom_sf"/>
</dbReference>
<dbReference type="RefSeq" id="WP_080175101.1">
    <property type="nucleotide sequence ID" value="NZ_AP024854.1"/>
</dbReference>
<evidence type="ECO:0000256" key="4">
    <source>
        <dbReference type="SAM" id="SignalP"/>
    </source>
</evidence>
<dbReference type="SUPFAM" id="SSF56935">
    <property type="entry name" value="Porins"/>
    <property type="match status" value="1"/>
</dbReference>
<keyword evidence="3" id="KW-0472">Membrane</keyword>
<evidence type="ECO:0000256" key="2">
    <source>
        <dbReference type="ARBA" id="ARBA00022729"/>
    </source>
</evidence>
<reference evidence="6 7" key="1">
    <citation type="submission" date="2017-02" db="EMBL/GenBank/DDBJ databases">
        <authorList>
            <person name="Peterson S.W."/>
        </authorList>
    </citation>
    <scope>NUCLEOTIDE SEQUENCE [LARGE SCALE GENOMIC DNA]</scope>
    <source>
        <strain evidence="6 7">CECT 9189</strain>
    </source>
</reference>
<comment type="subcellular location">
    <subcellularLocation>
        <location evidence="1">Cell outer membrane</location>
        <topology evidence="1">Multi-pass membrane protein</topology>
    </subcellularLocation>
</comment>
<dbReference type="GO" id="GO:0015288">
    <property type="term" value="F:porin activity"/>
    <property type="evidence" value="ECO:0007669"/>
    <property type="project" value="InterPro"/>
</dbReference>
<dbReference type="Proteomes" id="UP000191116">
    <property type="component" value="Unassembled WGS sequence"/>
</dbReference>
<dbReference type="PANTHER" id="PTHR34501:SF2">
    <property type="entry name" value="OUTER MEMBRANE PORIN F-RELATED"/>
    <property type="match status" value="1"/>
</dbReference>
<dbReference type="Pfam" id="PF13609">
    <property type="entry name" value="Porin_4"/>
    <property type="match status" value="1"/>
</dbReference>
<feature type="domain" description="Porin" evidence="5">
    <location>
        <begin position="8"/>
        <end position="322"/>
    </location>
</feature>